<dbReference type="STRING" id="1305737.GCA_000526355_02215"/>
<dbReference type="EMBL" id="LJXT01000047">
    <property type="protein sequence ID" value="KPQ15764.1"/>
    <property type="molecule type" value="Genomic_DNA"/>
</dbReference>
<name>A0A0P7YAS6_9BACT</name>
<keyword evidence="1" id="KW-0472">Membrane</keyword>
<accession>A0A0P7YAS6</accession>
<sequence length="69" mass="7603">MLKYIFKTFTKRQIMMIKLLLLSNSATVFGAYFKIMDNPNGELLLLIGIGLSIIGTLGIVSKWAKGGPI</sequence>
<proteinExistence type="predicted"/>
<organism evidence="2 3">
    <name type="scientific">Algoriphagus marincola HL-49</name>
    <dbReference type="NCBI Taxonomy" id="1305737"/>
    <lineage>
        <taxon>Bacteria</taxon>
        <taxon>Pseudomonadati</taxon>
        <taxon>Bacteroidota</taxon>
        <taxon>Cytophagia</taxon>
        <taxon>Cytophagales</taxon>
        <taxon>Cyclobacteriaceae</taxon>
        <taxon>Algoriphagus</taxon>
    </lineage>
</organism>
<dbReference type="Proteomes" id="UP000050421">
    <property type="component" value="Unassembled WGS sequence"/>
</dbReference>
<dbReference type="AlphaFoldDB" id="A0A0P7YAS6"/>
<evidence type="ECO:0000313" key="2">
    <source>
        <dbReference type="EMBL" id="KPQ15764.1"/>
    </source>
</evidence>
<dbReference type="PATRIC" id="fig|1305737.6.peg.2356"/>
<keyword evidence="1" id="KW-1133">Transmembrane helix</keyword>
<comment type="caution">
    <text evidence="2">The sequence shown here is derived from an EMBL/GenBank/DDBJ whole genome shotgun (WGS) entry which is preliminary data.</text>
</comment>
<keyword evidence="1" id="KW-0812">Transmembrane</keyword>
<gene>
    <name evidence="2" type="ORF">HLUCCX10_08645</name>
</gene>
<protein>
    <submittedName>
        <fullName evidence="2">Uncharacterized protein</fullName>
    </submittedName>
</protein>
<evidence type="ECO:0000313" key="3">
    <source>
        <dbReference type="Proteomes" id="UP000050421"/>
    </source>
</evidence>
<reference evidence="2 3" key="1">
    <citation type="submission" date="2015-09" db="EMBL/GenBank/DDBJ databases">
        <title>Identification and resolution of microdiversity through metagenomic sequencing of parallel consortia.</title>
        <authorList>
            <person name="Nelson W.C."/>
            <person name="Romine M.F."/>
            <person name="Lindemann S.R."/>
        </authorList>
    </citation>
    <scope>NUCLEOTIDE SEQUENCE [LARGE SCALE GENOMIC DNA]</scope>
    <source>
        <strain evidence="2">HL-49</strain>
    </source>
</reference>
<feature type="transmembrane region" description="Helical" evidence="1">
    <location>
        <begin position="43"/>
        <end position="64"/>
    </location>
</feature>
<evidence type="ECO:0000256" key="1">
    <source>
        <dbReference type="SAM" id="Phobius"/>
    </source>
</evidence>
<dbReference type="OrthoDB" id="828254at2"/>